<sequence>MEIVHRRVFFPLCLSSTLPLSFSATIEVTMLQNPLQLRLEKFEPWQQITFMACLCERMYPNYAMFCEHTQFAEARIYRDILDSVWELMTVKNAKVNFEHQLEKLEELIPTSDAFDVYAVYPAIDACEGLATLLHGLLDRDDLAEAMIKVSQISVQTVAQLEEAQTGEEITNDNQKENEAVCAEWDVQWAIFRPLREAVERDIDLIKDLRKELREEGVSNIGVAL</sequence>
<dbReference type="InterPro" id="IPR007338">
    <property type="entry name" value="DUF416"/>
</dbReference>
<dbReference type="Proteomes" id="UP000004827">
    <property type="component" value="Unassembled WGS sequence"/>
</dbReference>
<protein>
    <submittedName>
        <fullName evidence="1">Uncharacterized protein</fullName>
    </submittedName>
</protein>
<organism evidence="1 2">
    <name type="scientific">Vibrio mimicus VM603</name>
    <dbReference type="NCBI Taxonomy" id="671074"/>
    <lineage>
        <taxon>Bacteria</taxon>
        <taxon>Pseudomonadati</taxon>
        <taxon>Pseudomonadota</taxon>
        <taxon>Gammaproteobacteria</taxon>
        <taxon>Vibrionales</taxon>
        <taxon>Vibrionaceae</taxon>
        <taxon>Vibrio</taxon>
    </lineage>
</organism>
<comment type="caution">
    <text evidence="1">The sequence shown here is derived from an EMBL/GenBank/DDBJ whole genome shotgun (WGS) entry which is preliminary data.</text>
</comment>
<evidence type="ECO:0000313" key="1">
    <source>
        <dbReference type="EMBL" id="EEW08005.1"/>
    </source>
</evidence>
<gene>
    <name evidence="1" type="ORF">VMB_07480</name>
</gene>
<dbReference type="InterPro" id="IPR023381">
    <property type="entry name" value="YP001051499.1-like_dom_sf"/>
</dbReference>
<dbReference type="Gene3D" id="1.20.1590.10">
    <property type="entry name" value="YP_001051499.1 domain like"/>
    <property type="match status" value="1"/>
</dbReference>
<dbReference type="Pfam" id="PF04222">
    <property type="entry name" value="DUF416"/>
    <property type="match status" value="1"/>
</dbReference>
<dbReference type="AlphaFoldDB" id="D2YB51"/>
<proteinExistence type="predicted"/>
<evidence type="ECO:0000313" key="2">
    <source>
        <dbReference type="Proteomes" id="UP000004827"/>
    </source>
</evidence>
<dbReference type="EMBL" id="ACYU01000023">
    <property type="protein sequence ID" value="EEW08005.1"/>
    <property type="molecule type" value="Genomic_DNA"/>
</dbReference>
<accession>D2YB51</accession>
<reference evidence="1 2" key="1">
    <citation type="journal article" date="2009" name="BMC Evol. Biol.">
        <title>Genomic taxonomy of Vibrios.</title>
        <authorList>
            <person name="Thompson C.C."/>
            <person name="Vicente A.C."/>
            <person name="Souza R.C."/>
            <person name="Vasconcelos A.T."/>
            <person name="Vesth T."/>
            <person name="Alves N.Jr."/>
            <person name="Ussery D.W."/>
            <person name="Iida T."/>
            <person name="Thompson F.L."/>
        </authorList>
    </citation>
    <scope>NUCLEOTIDE SEQUENCE [LARGE SCALE GENOMIC DNA]</scope>
    <source>
        <strain evidence="1 2">VM603</strain>
    </source>
</reference>
<name>D2YB51_VIBMI</name>